<keyword evidence="2" id="KW-0472">Membrane</keyword>
<dbReference type="EMBL" id="QWEH01000001">
    <property type="protein sequence ID" value="RHW35560.1"/>
    <property type="molecule type" value="Genomic_DNA"/>
</dbReference>
<evidence type="ECO:0000259" key="3">
    <source>
        <dbReference type="PROSITE" id="PS51102"/>
    </source>
</evidence>
<feature type="modified residue" description="Phosphocysteine; by EIIA" evidence="1">
    <location>
        <position position="74"/>
    </location>
</feature>
<dbReference type="InterPro" id="IPR004702">
    <property type="entry name" value="PTS_sorb_EIIBC"/>
</dbReference>
<dbReference type="AlphaFoldDB" id="A0A417YPL7"/>
<sequence>MANHKTVIVSKGKNGWGGPLELTPTDEKKYVISVTGGGIHPVAREIARLAGAEVVDSFKNPVAKEQTLVAVIDCGGTARCGTYPRLRIPTVNVKVMSPSGPLAKFMTEDIFVSGVTVGDVELADSETTVAAVPKTEVDEAEVKNAEKNKETVAAAAEPVEDNSTNNEIEGNKGVMGIIDKIAKGAGSFMNIMYQAGRDTIDTIIKNIIPFMAFVATLIGIINYTGIGEILANVFVPLSNNIGGLIILGVITALPFLSPLLAPGAVIGAIIGTLVGNEIANGNIDMSIALPALFAINAQVGTDFIPVGLTLGEAKPETISVGAPAILFSRVITGPLAVVIAYFMSFTL</sequence>
<keyword evidence="5" id="KW-1185">Reference proteome</keyword>
<dbReference type="InterPro" id="IPR011638">
    <property type="entry name" value="PTS_EIIBC_GUT_C"/>
</dbReference>
<feature type="transmembrane region" description="Helical" evidence="2">
    <location>
        <begin position="207"/>
        <end position="226"/>
    </location>
</feature>
<feature type="transmembrane region" description="Helical" evidence="2">
    <location>
        <begin position="287"/>
        <end position="308"/>
    </location>
</feature>
<dbReference type="Pfam" id="PF03612">
    <property type="entry name" value="EIIBC-GUT_N"/>
    <property type="match status" value="1"/>
</dbReference>
<dbReference type="GO" id="GO:0009401">
    <property type="term" value="P:phosphoenolpyruvate-dependent sugar phosphotransferase system"/>
    <property type="evidence" value="ECO:0007669"/>
    <property type="project" value="InterPro"/>
</dbReference>
<proteinExistence type="predicted"/>
<feature type="domain" description="PTS EIIB type-5" evidence="3">
    <location>
        <begin position="3"/>
        <end position="208"/>
    </location>
</feature>
<keyword evidence="2" id="KW-1133">Transmembrane helix</keyword>
<feature type="transmembrane region" description="Helical" evidence="2">
    <location>
        <begin position="233"/>
        <end position="253"/>
    </location>
</feature>
<evidence type="ECO:0000256" key="2">
    <source>
        <dbReference type="SAM" id="Phobius"/>
    </source>
</evidence>
<dbReference type="PANTHER" id="PTHR39427">
    <property type="match status" value="1"/>
</dbReference>
<dbReference type="GO" id="GO:0008982">
    <property type="term" value="F:protein-N(PI)-phosphohistidine-sugar phosphotransferase activity"/>
    <property type="evidence" value="ECO:0007669"/>
    <property type="project" value="InterPro"/>
</dbReference>
<evidence type="ECO:0000256" key="1">
    <source>
        <dbReference type="PROSITE-ProRule" id="PRU00425"/>
    </source>
</evidence>
<comment type="caution">
    <text evidence="4">The sequence shown here is derived from an EMBL/GenBank/DDBJ whole genome shotgun (WGS) entry which is preliminary data.</text>
</comment>
<dbReference type="PANTHER" id="PTHR39427:SF1">
    <property type="entry name" value="PTS SYSTEM GLUCITOL_SORBITOL-SPECIFIC EIIB COMPONENT"/>
    <property type="match status" value="1"/>
</dbReference>
<evidence type="ECO:0000313" key="5">
    <source>
        <dbReference type="Proteomes" id="UP000285456"/>
    </source>
</evidence>
<dbReference type="InterPro" id="IPR011618">
    <property type="entry name" value="PTS_EIIBC_GUT_N"/>
</dbReference>
<dbReference type="OrthoDB" id="4774329at2"/>
<dbReference type="GO" id="GO:0005886">
    <property type="term" value="C:plasma membrane"/>
    <property type="evidence" value="ECO:0007669"/>
    <property type="project" value="TreeGrafter"/>
</dbReference>
<gene>
    <name evidence="4" type="ORF">D1B32_02750</name>
</gene>
<protein>
    <submittedName>
        <fullName evidence="4">PTS sorbitol transporter subunit IIB</fullName>
    </submittedName>
</protein>
<feature type="transmembrane region" description="Helical" evidence="2">
    <location>
        <begin position="320"/>
        <end position="343"/>
    </location>
</feature>
<dbReference type="RefSeq" id="WP_095308025.1">
    <property type="nucleotide sequence ID" value="NZ_PHUT01000001.1"/>
</dbReference>
<dbReference type="Proteomes" id="UP000285456">
    <property type="component" value="Unassembled WGS sequence"/>
</dbReference>
<accession>A0A417YPL7</accession>
<evidence type="ECO:0000313" key="4">
    <source>
        <dbReference type="EMBL" id="RHW35560.1"/>
    </source>
</evidence>
<keyword evidence="2" id="KW-0812">Transmembrane</keyword>
<organism evidence="4 5">
    <name type="scientific">Oceanobacillus profundus</name>
    <dbReference type="NCBI Taxonomy" id="372463"/>
    <lineage>
        <taxon>Bacteria</taxon>
        <taxon>Bacillati</taxon>
        <taxon>Bacillota</taxon>
        <taxon>Bacilli</taxon>
        <taxon>Bacillales</taxon>
        <taxon>Bacillaceae</taxon>
        <taxon>Oceanobacillus</taxon>
    </lineage>
</organism>
<dbReference type="Pfam" id="PF07663">
    <property type="entry name" value="EIIBC-GUT_C"/>
    <property type="match status" value="1"/>
</dbReference>
<dbReference type="PROSITE" id="PS51102">
    <property type="entry name" value="PTS_EIIB_TYPE_5"/>
    <property type="match status" value="1"/>
</dbReference>
<reference evidence="4 5" key="1">
    <citation type="journal article" date="2007" name="Int. J. Syst. Evol. Microbiol.">
        <title>Oceanobacillus profundus sp. nov., isolated from a deep-sea sediment core.</title>
        <authorList>
            <person name="Kim Y.G."/>
            <person name="Choi D.H."/>
            <person name="Hyun S."/>
            <person name="Cho B.C."/>
        </authorList>
    </citation>
    <scope>NUCLEOTIDE SEQUENCE [LARGE SCALE GENOMIC DNA]</scope>
    <source>
        <strain evidence="4 5">DSM 18246</strain>
    </source>
</reference>
<name>A0A417YPL7_9BACI</name>